<feature type="transmembrane region" description="Helical" evidence="1">
    <location>
        <begin position="85"/>
        <end position="102"/>
    </location>
</feature>
<comment type="caution">
    <text evidence="2">The sequence shown here is derived from an EMBL/GenBank/DDBJ whole genome shotgun (WGS) entry which is preliminary data.</text>
</comment>
<reference evidence="2 3" key="1">
    <citation type="submission" date="2024-02" db="EMBL/GenBank/DDBJ databases">
        <authorList>
            <person name="Chen Y."/>
            <person name="Shah S."/>
            <person name="Dougan E. K."/>
            <person name="Thang M."/>
            <person name="Chan C."/>
        </authorList>
    </citation>
    <scope>NUCLEOTIDE SEQUENCE [LARGE SCALE GENOMIC DNA]</scope>
</reference>
<accession>A0ABP0T1V9</accession>
<keyword evidence="1" id="KW-0812">Transmembrane</keyword>
<keyword evidence="3" id="KW-1185">Reference proteome</keyword>
<keyword evidence="1" id="KW-0472">Membrane</keyword>
<organism evidence="2 3">
    <name type="scientific">Durusdinium trenchii</name>
    <dbReference type="NCBI Taxonomy" id="1381693"/>
    <lineage>
        <taxon>Eukaryota</taxon>
        <taxon>Sar</taxon>
        <taxon>Alveolata</taxon>
        <taxon>Dinophyceae</taxon>
        <taxon>Suessiales</taxon>
        <taxon>Symbiodiniaceae</taxon>
        <taxon>Durusdinium</taxon>
    </lineage>
</organism>
<proteinExistence type="predicted"/>
<dbReference type="EMBL" id="CAXAMN010029072">
    <property type="protein sequence ID" value="CAK9118672.1"/>
    <property type="molecule type" value="Genomic_DNA"/>
</dbReference>
<keyword evidence="1" id="KW-1133">Transmembrane helix</keyword>
<feature type="transmembrane region" description="Helical" evidence="1">
    <location>
        <begin position="158"/>
        <end position="180"/>
    </location>
</feature>
<feature type="transmembrane region" description="Helical" evidence="1">
    <location>
        <begin position="127"/>
        <end position="146"/>
    </location>
</feature>
<evidence type="ECO:0000313" key="2">
    <source>
        <dbReference type="EMBL" id="CAK9118672.1"/>
    </source>
</evidence>
<sequence>MSTAGVSREEVHFQQYYQTFGWVIDPKPEGGAMVIPMQMPAVSAHFPAPTEGAVKRMKFSILGIGGSMVGRLLCAIVQGFIGQDIFGILYMFVSFTCGVFMFKEDERFAKVYQCLASSICQTCAERGLGGTACLVPFMAFSIINVVTDLIMRMAALAYFPYGLFVLASWVTQGAGAYFAWTASPGRWFRSPTASESEDFHWSIPWRFGTRRFGTRSLHHLMLTYQDTLGLQVLIYQSSFCDINESFIRSVDWPSSV</sequence>
<feature type="transmembrane region" description="Helical" evidence="1">
    <location>
        <begin position="59"/>
        <end position="79"/>
    </location>
</feature>
<protein>
    <submittedName>
        <fullName evidence="2">Uncharacterized protein</fullName>
    </submittedName>
</protein>
<name>A0ABP0T1V9_9DINO</name>
<evidence type="ECO:0000256" key="1">
    <source>
        <dbReference type="SAM" id="Phobius"/>
    </source>
</evidence>
<dbReference type="Proteomes" id="UP001642484">
    <property type="component" value="Unassembled WGS sequence"/>
</dbReference>
<evidence type="ECO:0000313" key="3">
    <source>
        <dbReference type="Proteomes" id="UP001642484"/>
    </source>
</evidence>
<gene>
    <name evidence="2" type="ORF">CCMP2556_LOCUS55693</name>
</gene>